<name>A0A318PYI7_KOMXY</name>
<keyword evidence="4" id="KW-1185">Reference proteome</keyword>
<dbReference type="SUPFAM" id="SSF46955">
    <property type="entry name" value="Putative DNA-binding domain"/>
    <property type="match status" value="1"/>
</dbReference>
<feature type="region of interest" description="Disordered" evidence="1">
    <location>
        <begin position="1"/>
        <end position="28"/>
    </location>
</feature>
<dbReference type="EMBL" id="NKUC01000055">
    <property type="protein sequence ID" value="PYD55697.1"/>
    <property type="molecule type" value="Genomic_DNA"/>
</dbReference>
<dbReference type="InterPro" id="IPR009061">
    <property type="entry name" value="DNA-bd_dom_put_sf"/>
</dbReference>
<dbReference type="OrthoDB" id="9806994at2"/>
<dbReference type="Proteomes" id="UP000248257">
    <property type="component" value="Unassembled WGS sequence"/>
</dbReference>
<comment type="caution">
    <text evidence="3">The sequence shown here is derived from an EMBL/GenBank/DDBJ whole genome shotgun (WGS) entry which is preliminary data.</text>
</comment>
<evidence type="ECO:0000256" key="1">
    <source>
        <dbReference type="SAM" id="MobiDB-lite"/>
    </source>
</evidence>
<protein>
    <recommendedName>
        <fullName evidence="2">Helix-turn-helix domain-containing protein</fullName>
    </recommendedName>
</protein>
<proteinExistence type="predicted"/>
<evidence type="ECO:0000259" key="2">
    <source>
        <dbReference type="Pfam" id="PF12728"/>
    </source>
</evidence>
<dbReference type="STRING" id="1220579.GCA_001571345_03092"/>
<dbReference type="InterPro" id="IPR041657">
    <property type="entry name" value="HTH_17"/>
</dbReference>
<sequence length="113" mass="12528">MTDATKPKSGSPVPPTQPTSEVAVPARPLTSPARILRPYLRGGEAAELIGVSIRTLEKYRCTGGGPPFLKVGSRVLYLREDVEAWLQRHRCRNTSDDNYAAALREMPSRRNRP</sequence>
<organism evidence="3 4">
    <name type="scientific">Komagataeibacter xylinus</name>
    <name type="common">Gluconacetobacter xylinus</name>
    <dbReference type="NCBI Taxonomy" id="28448"/>
    <lineage>
        <taxon>Bacteria</taxon>
        <taxon>Pseudomonadati</taxon>
        <taxon>Pseudomonadota</taxon>
        <taxon>Alphaproteobacteria</taxon>
        <taxon>Acetobacterales</taxon>
        <taxon>Acetobacteraceae</taxon>
        <taxon>Komagataeibacter</taxon>
    </lineage>
</organism>
<dbReference type="RefSeq" id="WP_082770908.1">
    <property type="nucleotide sequence ID" value="NZ_CBCRXN010000075.1"/>
</dbReference>
<dbReference type="Gene3D" id="1.10.10.10">
    <property type="entry name" value="Winged helix-like DNA-binding domain superfamily/Winged helix DNA-binding domain"/>
    <property type="match status" value="1"/>
</dbReference>
<gene>
    <name evidence="3" type="ORF">CFR75_15140</name>
</gene>
<feature type="domain" description="Helix-turn-helix" evidence="2">
    <location>
        <begin position="42"/>
        <end position="90"/>
    </location>
</feature>
<dbReference type="Pfam" id="PF12728">
    <property type="entry name" value="HTH_17"/>
    <property type="match status" value="1"/>
</dbReference>
<dbReference type="InterPro" id="IPR036388">
    <property type="entry name" value="WH-like_DNA-bd_sf"/>
</dbReference>
<evidence type="ECO:0000313" key="4">
    <source>
        <dbReference type="Proteomes" id="UP000248257"/>
    </source>
</evidence>
<accession>A0A318PYI7</accession>
<reference evidence="3 4" key="1">
    <citation type="submission" date="2017-07" db="EMBL/GenBank/DDBJ databases">
        <title>A draft genome sequence of Komagataeibacter xylinus LMG 1515.</title>
        <authorList>
            <person name="Skraban J."/>
            <person name="Cleenwerck I."/>
            <person name="Vandamme P."/>
            <person name="Trcek J."/>
        </authorList>
    </citation>
    <scope>NUCLEOTIDE SEQUENCE [LARGE SCALE GENOMIC DNA]</scope>
    <source>
        <strain evidence="3 4">LMG 1515</strain>
    </source>
</reference>
<evidence type="ECO:0000313" key="3">
    <source>
        <dbReference type="EMBL" id="PYD55697.1"/>
    </source>
</evidence>
<dbReference type="AlphaFoldDB" id="A0A318PYI7"/>